<dbReference type="Proteomes" id="UP001055453">
    <property type="component" value="Chromosome"/>
</dbReference>
<dbReference type="EMBL" id="AP025732">
    <property type="protein sequence ID" value="BDI16526.1"/>
    <property type="molecule type" value="Genomic_DNA"/>
</dbReference>
<gene>
    <name evidence="1" type="ORF">ANSO36C_23280</name>
</gene>
<protein>
    <submittedName>
        <fullName evidence="1">Uncharacterized protein</fullName>
    </submittedName>
</protein>
<evidence type="ECO:0000313" key="2">
    <source>
        <dbReference type="Proteomes" id="UP001055453"/>
    </source>
</evidence>
<name>A0ABM7Z0N8_NOSCO</name>
<reference evidence="1" key="1">
    <citation type="submission" date="2022-04" db="EMBL/GenBank/DDBJ databases">
        <title>Complete genome sequence of a cyanobacterium, Nostoc sp. SO-36, isolated in Antarctica.</title>
        <authorList>
            <person name="Kanesaki Y."/>
            <person name="Effendi D."/>
            <person name="Sakamoto T."/>
            <person name="Ohtani S."/>
            <person name="Awai K."/>
        </authorList>
    </citation>
    <scope>NUCLEOTIDE SEQUENCE</scope>
    <source>
        <strain evidence="1">SO-36</strain>
    </source>
</reference>
<organism evidence="1 2">
    <name type="scientific">Nostoc cf. commune SO-36</name>
    <dbReference type="NCBI Taxonomy" id="449208"/>
    <lineage>
        <taxon>Bacteria</taxon>
        <taxon>Bacillati</taxon>
        <taxon>Cyanobacteriota</taxon>
        <taxon>Cyanophyceae</taxon>
        <taxon>Nostocales</taxon>
        <taxon>Nostocaceae</taxon>
        <taxon>Nostoc</taxon>
    </lineage>
</organism>
<sequence length="51" mass="5778">MELRRQATKELTAPAHLPIMDWYETLMQLAKTSEADEKSTTVSTVQENAIV</sequence>
<evidence type="ECO:0000313" key="1">
    <source>
        <dbReference type="EMBL" id="BDI16526.1"/>
    </source>
</evidence>
<proteinExistence type="predicted"/>
<accession>A0ABM7Z0N8</accession>
<keyword evidence="2" id="KW-1185">Reference proteome</keyword>
<dbReference type="RefSeq" id="WP_251959665.1">
    <property type="nucleotide sequence ID" value="NZ_AP025732.1"/>
</dbReference>